<dbReference type="Proteomes" id="UP000274593">
    <property type="component" value="Chromosome"/>
</dbReference>
<accession>A0A3Q8RQU3</accession>
<dbReference type="KEGG" id="tsig:D6T69_05045"/>
<gene>
    <name evidence="1" type="ORF">D6T69_05045</name>
</gene>
<dbReference type="GO" id="GO:0008237">
    <property type="term" value="F:metallopeptidase activity"/>
    <property type="evidence" value="ECO:0007669"/>
    <property type="project" value="InterPro"/>
</dbReference>
<dbReference type="AlphaFoldDB" id="A0A3Q8RQU3"/>
<name>A0A3Q8RQU3_9FLAO</name>
<organism evidence="1 2">
    <name type="scientific">Tenacibaculum singaporense</name>
    <dbReference type="NCBI Taxonomy" id="2358479"/>
    <lineage>
        <taxon>Bacteria</taxon>
        <taxon>Pseudomonadati</taxon>
        <taxon>Bacteroidota</taxon>
        <taxon>Flavobacteriia</taxon>
        <taxon>Flavobacteriales</taxon>
        <taxon>Flavobacteriaceae</taxon>
        <taxon>Tenacibaculum</taxon>
    </lineage>
</organism>
<dbReference type="Gene3D" id="3.40.390.10">
    <property type="entry name" value="Collagenase (Catalytic Domain)"/>
    <property type="match status" value="1"/>
</dbReference>
<proteinExistence type="predicted"/>
<dbReference type="InterPro" id="IPR024079">
    <property type="entry name" value="MetalloPept_cat_dom_sf"/>
</dbReference>
<protein>
    <submittedName>
        <fullName evidence="1">Uncharacterized protein</fullName>
    </submittedName>
</protein>
<evidence type="ECO:0000313" key="1">
    <source>
        <dbReference type="EMBL" id="AZJ34925.1"/>
    </source>
</evidence>
<evidence type="ECO:0000313" key="2">
    <source>
        <dbReference type="Proteomes" id="UP000274593"/>
    </source>
</evidence>
<sequence length="31" mass="3773">MEHFFETPEDLQQQFPQLYKKIQLMLNFSAA</sequence>
<dbReference type="EMBL" id="CP032548">
    <property type="protein sequence ID" value="AZJ34925.1"/>
    <property type="molecule type" value="Genomic_DNA"/>
</dbReference>
<keyword evidence="2" id="KW-1185">Reference proteome</keyword>
<reference evidence="1 2" key="1">
    <citation type="submission" date="2018-09" db="EMBL/GenBank/DDBJ databases">
        <title>Insights into the microbiota of Asian seabass (Lates calcarifer) with tenacibaculosis symptoms and description of sp. nov. Tenacibaculum singaporense.</title>
        <authorList>
            <person name="Miyake S."/>
            <person name="Soh M."/>
            <person name="Azman M.N."/>
            <person name="Ngoh S.Y."/>
            <person name="Orban L."/>
        </authorList>
    </citation>
    <scope>NUCLEOTIDE SEQUENCE [LARGE SCALE GENOMIC DNA]</scope>
    <source>
        <strain evidence="1 2">DSM 106434</strain>
    </source>
</reference>